<dbReference type="RefSeq" id="WP_232301726.1">
    <property type="nucleotide sequence ID" value="NZ_LQBM01000002.1"/>
</dbReference>
<protein>
    <submittedName>
        <fullName evidence="2">Uncharacterized protein</fullName>
    </submittedName>
</protein>
<proteinExistence type="predicted"/>
<name>A0A839FRQ1_9MICC</name>
<gene>
    <name evidence="2" type="ORF">HNR24_002018</name>
</gene>
<sequence>MTLRYPRSSQDSASEGEERSRPQWPRRSSGWVIPEAVRPGISPSST</sequence>
<dbReference type="AlphaFoldDB" id="A0A839FRQ1"/>
<accession>A0A839FRQ1</accession>
<dbReference type="EMBL" id="JACJIH010000001">
    <property type="protein sequence ID" value="MBA8922085.1"/>
    <property type="molecule type" value="Genomic_DNA"/>
</dbReference>
<organism evidence="2 3">
    <name type="scientific">Nesterenkonia jeotgali</name>
    <dbReference type="NCBI Taxonomy" id="317018"/>
    <lineage>
        <taxon>Bacteria</taxon>
        <taxon>Bacillati</taxon>
        <taxon>Actinomycetota</taxon>
        <taxon>Actinomycetes</taxon>
        <taxon>Micrococcales</taxon>
        <taxon>Micrococcaceae</taxon>
        <taxon>Nesterenkonia</taxon>
    </lineage>
</organism>
<comment type="caution">
    <text evidence="2">The sequence shown here is derived from an EMBL/GenBank/DDBJ whole genome shotgun (WGS) entry which is preliminary data.</text>
</comment>
<feature type="region of interest" description="Disordered" evidence="1">
    <location>
        <begin position="1"/>
        <end position="46"/>
    </location>
</feature>
<reference evidence="2 3" key="1">
    <citation type="submission" date="2020-08" db="EMBL/GenBank/DDBJ databases">
        <title>Sequencing the genomes of 1000 actinobacteria strains.</title>
        <authorList>
            <person name="Klenk H.-P."/>
        </authorList>
    </citation>
    <scope>NUCLEOTIDE SEQUENCE [LARGE SCALE GENOMIC DNA]</scope>
    <source>
        <strain evidence="2 3">DSM 19081</strain>
    </source>
</reference>
<dbReference type="Proteomes" id="UP000546252">
    <property type="component" value="Unassembled WGS sequence"/>
</dbReference>
<evidence type="ECO:0000313" key="2">
    <source>
        <dbReference type="EMBL" id="MBA8922085.1"/>
    </source>
</evidence>
<evidence type="ECO:0000256" key="1">
    <source>
        <dbReference type="SAM" id="MobiDB-lite"/>
    </source>
</evidence>
<evidence type="ECO:0000313" key="3">
    <source>
        <dbReference type="Proteomes" id="UP000546252"/>
    </source>
</evidence>